<evidence type="ECO:0000313" key="2">
    <source>
        <dbReference type="EMBL" id="GBG18799.1"/>
    </source>
</evidence>
<comment type="caution">
    <text evidence="2">The sequence shown here is derived from an EMBL/GenBank/DDBJ whole genome shotgun (WGS) entry which is preliminary data.</text>
</comment>
<dbReference type="CDD" id="cd00085">
    <property type="entry name" value="HNHc"/>
    <property type="match status" value="1"/>
</dbReference>
<dbReference type="Proteomes" id="UP000245124">
    <property type="component" value="Unassembled WGS sequence"/>
</dbReference>
<organism evidence="2 3">
    <name type="scientific">Nostoc commune NIES-4072</name>
    <dbReference type="NCBI Taxonomy" id="2005467"/>
    <lineage>
        <taxon>Bacteria</taxon>
        <taxon>Bacillati</taxon>
        <taxon>Cyanobacteriota</taxon>
        <taxon>Cyanophyceae</taxon>
        <taxon>Nostocales</taxon>
        <taxon>Nostocaceae</taxon>
        <taxon>Nostoc</taxon>
    </lineage>
</organism>
<dbReference type="AlphaFoldDB" id="A0A2R5FLA7"/>
<evidence type="ECO:0000259" key="1">
    <source>
        <dbReference type="SMART" id="SM00507"/>
    </source>
</evidence>
<dbReference type="InterPro" id="IPR002711">
    <property type="entry name" value="HNH"/>
</dbReference>
<protein>
    <recommendedName>
        <fullName evidence="1">HNH nuclease domain-containing protein</fullName>
    </recommendedName>
</protein>
<dbReference type="PANTHER" id="PTHR33877:SF1">
    <property type="entry name" value="TYPE IV METHYL-DIRECTED RESTRICTION ENZYME ECOKMCRA"/>
    <property type="match status" value="1"/>
</dbReference>
<evidence type="ECO:0000313" key="3">
    <source>
        <dbReference type="Proteomes" id="UP000245124"/>
    </source>
</evidence>
<dbReference type="OrthoDB" id="514018at2"/>
<dbReference type="InterPro" id="IPR052892">
    <property type="entry name" value="NA-targeting_endonuclease"/>
</dbReference>
<keyword evidence="3" id="KW-1185">Reference proteome</keyword>
<dbReference type="Pfam" id="PF01844">
    <property type="entry name" value="HNH"/>
    <property type="match status" value="1"/>
</dbReference>
<name>A0A2R5FLA7_NOSCO</name>
<dbReference type="GO" id="GO:0003676">
    <property type="term" value="F:nucleic acid binding"/>
    <property type="evidence" value="ECO:0007669"/>
    <property type="project" value="InterPro"/>
</dbReference>
<dbReference type="GO" id="GO:0004519">
    <property type="term" value="F:endonuclease activity"/>
    <property type="evidence" value="ECO:0007669"/>
    <property type="project" value="InterPro"/>
</dbReference>
<accession>A0A2R5FLA7</accession>
<dbReference type="RefSeq" id="WP_109008741.1">
    <property type="nucleotide sequence ID" value="NZ_BDUD01000001.1"/>
</dbReference>
<dbReference type="Gene3D" id="1.10.30.50">
    <property type="match status" value="1"/>
</dbReference>
<proteinExistence type="predicted"/>
<reference evidence="2 3" key="1">
    <citation type="submission" date="2017-06" db="EMBL/GenBank/DDBJ databases">
        <title>Genome sequencing of cyanobaciteial culture collection at National Institute for Environmental Studies (NIES).</title>
        <authorList>
            <person name="Hirose Y."/>
            <person name="Shimura Y."/>
            <person name="Fujisawa T."/>
            <person name="Nakamura Y."/>
            <person name="Kawachi M."/>
        </authorList>
    </citation>
    <scope>NUCLEOTIDE SEQUENCE [LARGE SCALE GENOMIC DNA]</scope>
    <source>
        <strain evidence="2 3">NIES-4072</strain>
    </source>
</reference>
<dbReference type="SMART" id="SM00507">
    <property type="entry name" value="HNHc"/>
    <property type="match status" value="1"/>
</dbReference>
<dbReference type="InterPro" id="IPR003615">
    <property type="entry name" value="HNH_nuc"/>
</dbReference>
<sequence length="111" mass="12563">MSKTYIPVALRRQVYERAKACCEYCLIPDVATFAPHEIDHIIAEKHSGRTEAENLALSCTLCNKHKGSDLASVDPETGKIVPLYHPRQDIWHEHFRLSGSEFVPLQQFSGN</sequence>
<feature type="domain" description="HNH nuclease" evidence="1">
    <location>
        <begin position="9"/>
        <end position="64"/>
    </location>
</feature>
<dbReference type="GO" id="GO:0008270">
    <property type="term" value="F:zinc ion binding"/>
    <property type="evidence" value="ECO:0007669"/>
    <property type="project" value="InterPro"/>
</dbReference>
<dbReference type="PANTHER" id="PTHR33877">
    <property type="entry name" value="SLL1193 PROTEIN"/>
    <property type="match status" value="1"/>
</dbReference>
<gene>
    <name evidence="2" type="ORF">NIES4072_24640</name>
</gene>
<dbReference type="EMBL" id="BDUD01000001">
    <property type="protein sequence ID" value="GBG18799.1"/>
    <property type="molecule type" value="Genomic_DNA"/>
</dbReference>